<feature type="transmembrane region" description="Helical" evidence="7">
    <location>
        <begin position="290"/>
        <end position="309"/>
    </location>
</feature>
<evidence type="ECO:0000313" key="10">
    <source>
        <dbReference type="Proteomes" id="UP000243528"/>
    </source>
</evidence>
<feature type="transmembrane region" description="Helical" evidence="7">
    <location>
        <begin position="203"/>
        <end position="226"/>
    </location>
</feature>
<dbReference type="CDD" id="cd06261">
    <property type="entry name" value="TM_PBP2"/>
    <property type="match status" value="1"/>
</dbReference>
<keyword evidence="3" id="KW-1003">Cell membrane</keyword>
<comment type="subcellular location">
    <subcellularLocation>
        <location evidence="1 7">Cell membrane</location>
        <topology evidence="1 7">Multi-pass membrane protein</topology>
    </subcellularLocation>
</comment>
<dbReference type="GO" id="GO:0055085">
    <property type="term" value="P:transmembrane transport"/>
    <property type="evidence" value="ECO:0007669"/>
    <property type="project" value="InterPro"/>
</dbReference>
<evidence type="ECO:0000256" key="6">
    <source>
        <dbReference type="ARBA" id="ARBA00023136"/>
    </source>
</evidence>
<feature type="transmembrane region" description="Helical" evidence="7">
    <location>
        <begin position="479"/>
        <end position="503"/>
    </location>
</feature>
<dbReference type="PANTHER" id="PTHR43163:SF9">
    <property type="entry name" value="ABC TRANSPORTER PERMEASE PROTEIN"/>
    <property type="match status" value="1"/>
</dbReference>
<comment type="similarity">
    <text evidence="7">Belongs to the binding-protein-dependent transport system permease family.</text>
</comment>
<dbReference type="Gene3D" id="1.10.3720.10">
    <property type="entry name" value="MetI-like"/>
    <property type="match status" value="1"/>
</dbReference>
<dbReference type="Proteomes" id="UP000243528">
    <property type="component" value="Unassembled WGS sequence"/>
</dbReference>
<keyword evidence="6 7" id="KW-0472">Membrane</keyword>
<feature type="transmembrane region" description="Helical" evidence="7">
    <location>
        <begin position="142"/>
        <end position="164"/>
    </location>
</feature>
<dbReference type="InterPro" id="IPR000515">
    <property type="entry name" value="MetI-like"/>
</dbReference>
<gene>
    <name evidence="9" type="ORF">CLV30_11258</name>
</gene>
<dbReference type="OrthoDB" id="147639at2"/>
<feature type="transmembrane region" description="Helical" evidence="7">
    <location>
        <begin position="176"/>
        <end position="196"/>
    </location>
</feature>
<dbReference type="EMBL" id="PYGE01000012">
    <property type="protein sequence ID" value="PSL01819.1"/>
    <property type="molecule type" value="Genomic_DNA"/>
</dbReference>
<keyword evidence="10" id="KW-1185">Reference proteome</keyword>
<dbReference type="PANTHER" id="PTHR43163">
    <property type="entry name" value="DIPEPTIDE TRANSPORT SYSTEM PERMEASE PROTEIN DPPB-RELATED"/>
    <property type="match status" value="1"/>
</dbReference>
<feature type="transmembrane region" description="Helical" evidence="7">
    <location>
        <begin position="107"/>
        <end position="130"/>
    </location>
</feature>
<evidence type="ECO:0000256" key="3">
    <source>
        <dbReference type="ARBA" id="ARBA00022475"/>
    </source>
</evidence>
<dbReference type="Pfam" id="PF19300">
    <property type="entry name" value="BPD_transp_1_N"/>
    <property type="match status" value="1"/>
</dbReference>
<name>A0A2P8DX67_9ACTN</name>
<proteinExistence type="inferred from homology"/>
<feature type="transmembrane region" description="Helical" evidence="7">
    <location>
        <begin position="377"/>
        <end position="395"/>
    </location>
</feature>
<dbReference type="RefSeq" id="WP_106538290.1">
    <property type="nucleotide sequence ID" value="NZ_PYGE01000012.1"/>
</dbReference>
<dbReference type="GO" id="GO:0005886">
    <property type="term" value="C:plasma membrane"/>
    <property type="evidence" value="ECO:0007669"/>
    <property type="project" value="UniProtKB-SubCell"/>
</dbReference>
<organism evidence="9 10">
    <name type="scientific">Haloactinopolyspora alba</name>
    <dbReference type="NCBI Taxonomy" id="648780"/>
    <lineage>
        <taxon>Bacteria</taxon>
        <taxon>Bacillati</taxon>
        <taxon>Actinomycetota</taxon>
        <taxon>Actinomycetes</taxon>
        <taxon>Jiangellales</taxon>
        <taxon>Jiangellaceae</taxon>
        <taxon>Haloactinopolyspora</taxon>
    </lineage>
</organism>
<feature type="transmembrane region" description="Helical" evidence="7">
    <location>
        <begin position="232"/>
        <end position="253"/>
    </location>
</feature>
<evidence type="ECO:0000256" key="1">
    <source>
        <dbReference type="ARBA" id="ARBA00004651"/>
    </source>
</evidence>
<dbReference type="SUPFAM" id="SSF161098">
    <property type="entry name" value="MetI-like"/>
    <property type="match status" value="1"/>
</dbReference>
<feature type="transmembrane region" description="Helical" evidence="7">
    <location>
        <begin position="435"/>
        <end position="459"/>
    </location>
</feature>
<feature type="transmembrane region" description="Helical" evidence="7">
    <location>
        <begin position="9"/>
        <end position="29"/>
    </location>
</feature>
<evidence type="ECO:0000256" key="2">
    <source>
        <dbReference type="ARBA" id="ARBA00022448"/>
    </source>
</evidence>
<accession>A0A2P8DX67</accession>
<sequence length="510" mass="54296">MLAFIVRRVIAAFGILLAGTFIAYVLVALSGDPLAQLRQSNEPGIEDRIANMTERLDLDTPVPLRYLKWLGGAAQCVVPFVGTCDLGQSVRGQDVSALLADAMVATLQLITVATVTAVIIGVLVGIVTALRQYTRLDYSATFASFVFVSLPIFWFAVLLKQYIAIDLNDWLADPTVSLPAAAIVGVISGLIWGSIVGGDRRRVLTSFAVAFVATGGALLLLSASGWFRSPGLGPVVVGVVGVAAAVGLTAVVAGFRYRNVLYAALATAGAGIVANLAFDPLLTDPTWGTLFLLLLLAVAVAVGIGYAIGGLQRRQAISTSVWVAVIMAFTITADRMLTAWDNYYEFVGGRVVATFGARTPNYDGGTWGNLLDTVTHLALPTLALMLVSLATYSRYTRASMLEVMNQDYVRTARSKGLTDRTVIVRHALRNGLIPVTTLVAFDLAGLIGGAVITETVFGWQGMGFMFVEALRNTDPNPAMAFFLVTGIVAVLFNMLADIAYAYLDPRIRLG</sequence>
<dbReference type="InterPro" id="IPR045621">
    <property type="entry name" value="BPD_transp_1_N"/>
</dbReference>
<keyword evidence="2 7" id="KW-0813">Transport</keyword>
<dbReference type="AlphaFoldDB" id="A0A2P8DX67"/>
<evidence type="ECO:0000256" key="4">
    <source>
        <dbReference type="ARBA" id="ARBA00022692"/>
    </source>
</evidence>
<feature type="transmembrane region" description="Helical" evidence="7">
    <location>
        <begin position="321"/>
        <end position="340"/>
    </location>
</feature>
<dbReference type="PROSITE" id="PS50928">
    <property type="entry name" value="ABC_TM1"/>
    <property type="match status" value="1"/>
</dbReference>
<comment type="caution">
    <text evidence="9">The sequence shown here is derived from an EMBL/GenBank/DDBJ whole genome shotgun (WGS) entry which is preliminary data.</text>
</comment>
<evidence type="ECO:0000256" key="7">
    <source>
        <dbReference type="RuleBase" id="RU363032"/>
    </source>
</evidence>
<evidence type="ECO:0000313" key="9">
    <source>
        <dbReference type="EMBL" id="PSL01819.1"/>
    </source>
</evidence>
<dbReference type="Pfam" id="PF00528">
    <property type="entry name" value="BPD_transp_1"/>
    <property type="match status" value="1"/>
</dbReference>
<dbReference type="InterPro" id="IPR035906">
    <property type="entry name" value="MetI-like_sf"/>
</dbReference>
<evidence type="ECO:0000256" key="5">
    <source>
        <dbReference type="ARBA" id="ARBA00022989"/>
    </source>
</evidence>
<reference evidence="9 10" key="1">
    <citation type="submission" date="2018-03" db="EMBL/GenBank/DDBJ databases">
        <title>Genomic Encyclopedia of Archaeal and Bacterial Type Strains, Phase II (KMG-II): from individual species to whole genera.</title>
        <authorList>
            <person name="Goeker M."/>
        </authorList>
    </citation>
    <scope>NUCLEOTIDE SEQUENCE [LARGE SCALE GENOMIC DNA]</scope>
    <source>
        <strain evidence="9 10">DSM 45211</strain>
    </source>
</reference>
<feature type="domain" description="ABC transmembrane type-1" evidence="8">
    <location>
        <begin position="103"/>
        <end position="496"/>
    </location>
</feature>
<evidence type="ECO:0000259" key="8">
    <source>
        <dbReference type="PROSITE" id="PS50928"/>
    </source>
</evidence>
<protein>
    <submittedName>
        <fullName evidence="9">Peptide/nickel transport system permease protein</fullName>
    </submittedName>
</protein>
<keyword evidence="4 7" id="KW-0812">Transmembrane</keyword>
<keyword evidence="5 7" id="KW-1133">Transmembrane helix</keyword>
<feature type="transmembrane region" description="Helical" evidence="7">
    <location>
        <begin position="260"/>
        <end position="278"/>
    </location>
</feature>